<evidence type="ECO:0000256" key="1">
    <source>
        <dbReference type="SAM" id="SignalP"/>
    </source>
</evidence>
<dbReference type="Proteomes" id="UP001501410">
    <property type="component" value="Unassembled WGS sequence"/>
</dbReference>
<proteinExistence type="predicted"/>
<evidence type="ECO:0008006" key="4">
    <source>
        <dbReference type="Google" id="ProtNLM"/>
    </source>
</evidence>
<protein>
    <recommendedName>
        <fullName evidence="4">Outer membrane protein beta-barrel domain-containing protein</fullName>
    </recommendedName>
</protein>
<keyword evidence="1" id="KW-0732">Signal</keyword>
<comment type="caution">
    <text evidence="2">The sequence shown here is derived from an EMBL/GenBank/DDBJ whole genome shotgun (WGS) entry which is preliminary data.</text>
</comment>
<evidence type="ECO:0000313" key="3">
    <source>
        <dbReference type="Proteomes" id="UP001501410"/>
    </source>
</evidence>
<accession>A0ABP8N3G6</accession>
<dbReference type="RefSeq" id="WP_344828553.1">
    <property type="nucleotide sequence ID" value="NZ_BAABEZ010000024.1"/>
</dbReference>
<feature type="chain" id="PRO_5046456195" description="Outer membrane protein beta-barrel domain-containing protein" evidence="1">
    <location>
        <begin position="22"/>
        <end position="222"/>
    </location>
</feature>
<reference evidence="3" key="1">
    <citation type="journal article" date="2019" name="Int. J. Syst. Evol. Microbiol.">
        <title>The Global Catalogue of Microorganisms (GCM) 10K type strain sequencing project: providing services to taxonomists for standard genome sequencing and annotation.</title>
        <authorList>
            <consortium name="The Broad Institute Genomics Platform"/>
            <consortium name="The Broad Institute Genome Sequencing Center for Infectious Disease"/>
            <person name="Wu L."/>
            <person name="Ma J."/>
        </authorList>
    </citation>
    <scope>NUCLEOTIDE SEQUENCE [LARGE SCALE GENOMIC DNA]</scope>
    <source>
        <strain evidence="3">JCM 31921</strain>
    </source>
</reference>
<keyword evidence="3" id="KW-1185">Reference proteome</keyword>
<dbReference type="EMBL" id="BAABEZ010000024">
    <property type="protein sequence ID" value="GAA4458952.1"/>
    <property type="molecule type" value="Genomic_DNA"/>
</dbReference>
<sequence length="222" mass="25033">MRSIKASLLALFLLLALSAGAQRTDSDTSFDRLLSIRLGTVHTRILDKDLWGAQFGFSVFASPRWTTGINIGGGSRKTSQTFSFTVLKPVVDYYELSWRNEYELYNKGRIRAGLMLDNGLAYARLGDNAFKTSYNTRYGKRYRSKEISTDYFYLFQPGCSVSLSLGRPSASSEILLSGTAQYRMVWGNPKYGDVNQFRNYSFGLMLNIIGMDYPGKKKNPAH</sequence>
<evidence type="ECO:0000313" key="2">
    <source>
        <dbReference type="EMBL" id="GAA4458952.1"/>
    </source>
</evidence>
<gene>
    <name evidence="2" type="ORF">GCM10023092_28100</name>
</gene>
<name>A0ABP8N3G6_9BACT</name>
<organism evidence="2 3">
    <name type="scientific">Rurimicrobium arvi</name>
    <dbReference type="NCBI Taxonomy" id="2049916"/>
    <lineage>
        <taxon>Bacteria</taxon>
        <taxon>Pseudomonadati</taxon>
        <taxon>Bacteroidota</taxon>
        <taxon>Chitinophagia</taxon>
        <taxon>Chitinophagales</taxon>
        <taxon>Chitinophagaceae</taxon>
        <taxon>Rurimicrobium</taxon>
    </lineage>
</organism>
<feature type="signal peptide" evidence="1">
    <location>
        <begin position="1"/>
        <end position="21"/>
    </location>
</feature>